<reference evidence="1" key="1">
    <citation type="submission" date="2019-08" db="EMBL/GenBank/DDBJ databases">
        <authorList>
            <person name="Kucharzyk K."/>
            <person name="Murdoch R.W."/>
            <person name="Higgins S."/>
            <person name="Loffler F."/>
        </authorList>
    </citation>
    <scope>NUCLEOTIDE SEQUENCE</scope>
</reference>
<sequence>MVLGGNLPGCSKELEQAMKAACGEEYVGFFQLGPVVSINTGPRAIVTMVLGPTRPR</sequence>
<dbReference type="AlphaFoldDB" id="A0A645A4I0"/>
<name>A0A645A4I0_9ZZZZ</name>
<dbReference type="EMBL" id="VSSQ01011904">
    <property type="protein sequence ID" value="MPM47982.1"/>
    <property type="molecule type" value="Genomic_DNA"/>
</dbReference>
<comment type="caution">
    <text evidence="1">The sequence shown here is derived from an EMBL/GenBank/DDBJ whole genome shotgun (WGS) entry which is preliminary data.</text>
</comment>
<evidence type="ECO:0000313" key="1">
    <source>
        <dbReference type="EMBL" id="MPM47982.1"/>
    </source>
</evidence>
<protein>
    <recommendedName>
        <fullName evidence="2">FIST C-domain domain-containing protein</fullName>
    </recommendedName>
</protein>
<evidence type="ECO:0008006" key="2">
    <source>
        <dbReference type="Google" id="ProtNLM"/>
    </source>
</evidence>
<accession>A0A645A4I0</accession>
<organism evidence="1">
    <name type="scientific">bioreactor metagenome</name>
    <dbReference type="NCBI Taxonomy" id="1076179"/>
    <lineage>
        <taxon>unclassified sequences</taxon>
        <taxon>metagenomes</taxon>
        <taxon>ecological metagenomes</taxon>
    </lineage>
</organism>
<proteinExistence type="predicted"/>
<gene>
    <name evidence="1" type="ORF">SDC9_94703</name>
</gene>